<dbReference type="STRING" id="1633631.GCA_001442925_02033"/>
<feature type="signal peptide" evidence="1">
    <location>
        <begin position="1"/>
        <end position="20"/>
    </location>
</feature>
<dbReference type="Proteomes" id="UP000182200">
    <property type="component" value="Unassembled WGS sequence"/>
</dbReference>
<evidence type="ECO:0000313" key="2">
    <source>
        <dbReference type="EMBL" id="CUS77183.1"/>
    </source>
</evidence>
<protein>
    <submittedName>
        <fullName evidence="3">Uncharacterized protein</fullName>
    </submittedName>
</protein>
<organism evidence="3 4">
    <name type="scientific">Candidatus Kryptonium thompsonii</name>
    <dbReference type="NCBI Taxonomy" id="1633631"/>
    <lineage>
        <taxon>Bacteria</taxon>
        <taxon>Pseudomonadati</taxon>
        <taxon>Candidatus Kryptoniota</taxon>
        <taxon>Candidatus Kryptonium</taxon>
    </lineage>
</organism>
<name>A0A0P1L9R2_9BACT</name>
<dbReference type="OrthoDB" id="1521843at2"/>
<dbReference type="EMBL" id="CZVI01000001">
    <property type="protein sequence ID" value="CUS77183.1"/>
    <property type="molecule type" value="Genomic_DNA"/>
</dbReference>
<dbReference type="EMBL" id="FAOP01000008">
    <property type="protein sequence ID" value="CUU08222.1"/>
    <property type="molecule type" value="Genomic_DNA"/>
</dbReference>
<accession>A0A0S4NAL5</accession>
<reference evidence="3 4" key="1">
    <citation type="submission" date="2015-11" db="EMBL/GenBank/DDBJ databases">
        <authorList>
            <person name="Zhang Y."/>
            <person name="Guo Z."/>
        </authorList>
    </citation>
    <scope>NUCLEOTIDE SEQUENCE [LARGE SCALE GENOMIC DNA]</scope>
    <source>
        <strain evidence="3">JGI-4</strain>
    </source>
</reference>
<proteinExistence type="predicted"/>
<evidence type="ECO:0000256" key="1">
    <source>
        <dbReference type="SAM" id="SignalP"/>
    </source>
</evidence>
<evidence type="ECO:0000313" key="5">
    <source>
        <dbReference type="Proteomes" id="UP000182200"/>
    </source>
</evidence>
<keyword evidence="1" id="KW-0732">Signal</keyword>
<reference evidence="2 5" key="2">
    <citation type="submission" date="2015-11" db="EMBL/GenBank/DDBJ databases">
        <authorList>
            <person name="Varghese N."/>
        </authorList>
    </citation>
    <scope>NUCLEOTIDE SEQUENCE [LARGE SCALE GENOMIC DNA]</scope>
    <source>
        <strain evidence="2 5">JGI-8</strain>
    </source>
</reference>
<dbReference type="Proteomes" id="UP000182011">
    <property type="component" value="Unassembled WGS sequence"/>
</dbReference>
<dbReference type="RefSeq" id="WP_075435515.1">
    <property type="nucleotide sequence ID" value="NZ_CZVI01000001.1"/>
</dbReference>
<feature type="chain" id="PRO_5014236233" evidence="1">
    <location>
        <begin position="21"/>
        <end position="794"/>
    </location>
</feature>
<accession>A0A0P1L898</accession>
<accession>A0A0P1L9R2</accession>
<accession>A0A0P1M0Y4</accession>
<dbReference type="AlphaFoldDB" id="A0A0P1L9R2"/>
<sequence>MNKIITAFAFVFLFSTASPAQTKHILSVIPTQRGIEGKDLKLRVEFTNVADLSKVKLFYKSTREGDFKQIEIPLSRENIVVVTIPGEDVKSPALELFFEVIDKNREISYFPGKTPYELMQIPILTTEGAGAVIILSPDKGATVRQEEVVISASLIEVENFDPEKTQILFDNIDVTKWAMVSAELITFVPENANLQIKPGRHRVAIILKDTLGKVVAQTSWDFYVLSPVEITRRERAINYGANFELELRQESVKNQGNFYVRGRGNFNSSYRFLNLNTNLYLTSEERSNIQPQHRFLIEGNLSDWVKIGVGDVYPNFSPLVLSGYRVRGFYGKLDLRYFQVEVINGETRRKIEGSLSREIPIDSLTGTLPQNSIYDTTTGKVLIFSYGAYKRNLFAVKPAIKFKKNFELGFTYLVSEDDKASIKFGGNPQKNVVLGSNLLLSFDGGKTEIRAQGALSVRNENLKAKSWTDTDIDSLFKDTPDLRDNLKKYRPLIEKFVPLNQYIVPINPLGLSSLAYEASLNLNYFGNFFKFDYIFHGNEYLSFGQPYLRQDIQGFKIFDRLRLLKNQVFLTFRYENLNDNTKRQRDYTTKFINWEVSGMYSPLINLPNLSVTYSQSASNNGLPYTDTLKALDVVVNKLSFDVSYNFEYIFRNRVSFTFSLTGSDDKTVLNSDFNNTAFVFSLYSDLRENLRGNFLLAFNNSKFKKPIFDALGKFIGTGEEKFNYISFGTGADYSFGKMRVWGNLAPSFGDLKRLYIYFGGSYEIARNQSLNFNCNLLFYSYIDIVAYLTYKITF</sequence>
<evidence type="ECO:0000313" key="3">
    <source>
        <dbReference type="EMBL" id="CUU08222.1"/>
    </source>
</evidence>
<evidence type="ECO:0000313" key="4">
    <source>
        <dbReference type="Proteomes" id="UP000182011"/>
    </source>
</evidence>
<gene>
    <name evidence="3" type="ORF">JGI4_02038</name>
    <name evidence="2" type="ORF">JGI8_00094</name>
</gene>
<keyword evidence="5" id="KW-1185">Reference proteome</keyword>